<dbReference type="GO" id="GO:0003697">
    <property type="term" value="F:single-stranded DNA binding"/>
    <property type="evidence" value="ECO:0007669"/>
    <property type="project" value="InterPro"/>
</dbReference>
<evidence type="ECO:0000313" key="6">
    <source>
        <dbReference type="EMBL" id="VDM19366.1"/>
    </source>
</evidence>
<dbReference type="InterPro" id="IPR013083">
    <property type="entry name" value="Znf_RING/FYVE/PHD"/>
</dbReference>
<evidence type="ECO:0000259" key="5">
    <source>
        <dbReference type="PROSITE" id="PS50089"/>
    </source>
</evidence>
<dbReference type="InterPro" id="IPR039577">
    <property type="entry name" value="Rad18"/>
</dbReference>
<proteinExistence type="predicted"/>
<evidence type="ECO:0000256" key="4">
    <source>
        <dbReference type="PROSITE-ProRule" id="PRU00175"/>
    </source>
</evidence>
<feature type="domain" description="RING-type" evidence="5">
    <location>
        <begin position="28"/>
        <end position="67"/>
    </location>
</feature>
<dbReference type="Gene3D" id="3.30.40.10">
    <property type="entry name" value="Zinc/RING finger domain, C3HC4 (zinc finger)"/>
    <property type="match status" value="1"/>
</dbReference>
<dbReference type="Proteomes" id="UP000274429">
    <property type="component" value="Unassembled WGS sequence"/>
</dbReference>
<sequence length="96" mass="10968">MYSLTFILPLACCRNLKCLIMVESTLQCPICLETLRHPVMPPCQHAFCYSCISRYIRKCEAKCPLCREAFDEGDLRRCLQVEQLLSSEGNVSSKCD</sequence>
<keyword evidence="1" id="KW-0479">Metal-binding</keyword>
<gene>
    <name evidence="6" type="ORF">TTAC_LOCUS2246</name>
</gene>
<evidence type="ECO:0000256" key="1">
    <source>
        <dbReference type="ARBA" id="ARBA00022723"/>
    </source>
</evidence>
<dbReference type="GO" id="GO:0008270">
    <property type="term" value="F:zinc ion binding"/>
    <property type="evidence" value="ECO:0007669"/>
    <property type="project" value="UniProtKB-KW"/>
</dbReference>
<evidence type="ECO:0000256" key="2">
    <source>
        <dbReference type="ARBA" id="ARBA00022771"/>
    </source>
</evidence>
<dbReference type="AlphaFoldDB" id="A0A0R3WNC1"/>
<dbReference type="OrthoDB" id="6276190at2759"/>
<dbReference type="GO" id="GO:0006301">
    <property type="term" value="P:DNA damage tolerance"/>
    <property type="evidence" value="ECO:0007669"/>
    <property type="project" value="InterPro"/>
</dbReference>
<reference evidence="8" key="1">
    <citation type="submission" date="2017-02" db="UniProtKB">
        <authorList>
            <consortium name="WormBaseParasite"/>
        </authorList>
    </citation>
    <scope>IDENTIFICATION</scope>
</reference>
<dbReference type="PROSITE" id="PS50089">
    <property type="entry name" value="ZF_RING_2"/>
    <property type="match status" value="1"/>
</dbReference>
<name>A0A0R3WNC1_HYDTA</name>
<dbReference type="STRING" id="6205.A0A0R3WNC1"/>
<protein>
    <submittedName>
        <fullName evidence="8">RING-type domain-containing protein</fullName>
    </submittedName>
</protein>
<dbReference type="GO" id="GO:0006513">
    <property type="term" value="P:protein monoubiquitination"/>
    <property type="evidence" value="ECO:0007669"/>
    <property type="project" value="InterPro"/>
</dbReference>
<dbReference type="EMBL" id="UYWX01000890">
    <property type="protein sequence ID" value="VDM19366.1"/>
    <property type="molecule type" value="Genomic_DNA"/>
</dbReference>
<dbReference type="PANTHER" id="PTHR14134">
    <property type="entry name" value="E3 UBIQUITIN-PROTEIN LIGASE RAD18"/>
    <property type="match status" value="1"/>
</dbReference>
<keyword evidence="7" id="KW-1185">Reference proteome</keyword>
<evidence type="ECO:0000313" key="7">
    <source>
        <dbReference type="Proteomes" id="UP000274429"/>
    </source>
</evidence>
<dbReference type="Pfam" id="PF13923">
    <property type="entry name" value="zf-C3HC4_2"/>
    <property type="match status" value="1"/>
</dbReference>
<dbReference type="PROSITE" id="PS00518">
    <property type="entry name" value="ZF_RING_1"/>
    <property type="match status" value="1"/>
</dbReference>
<evidence type="ECO:0000313" key="8">
    <source>
        <dbReference type="WBParaSite" id="TTAC_0000225901-mRNA-1"/>
    </source>
</evidence>
<evidence type="ECO:0000256" key="3">
    <source>
        <dbReference type="ARBA" id="ARBA00022833"/>
    </source>
</evidence>
<dbReference type="WBParaSite" id="TTAC_0000225901-mRNA-1">
    <property type="protein sequence ID" value="TTAC_0000225901-mRNA-1"/>
    <property type="gene ID" value="TTAC_0000225901"/>
</dbReference>
<dbReference type="SUPFAM" id="SSF57850">
    <property type="entry name" value="RING/U-box"/>
    <property type="match status" value="1"/>
</dbReference>
<dbReference type="GO" id="GO:0061630">
    <property type="term" value="F:ubiquitin protein ligase activity"/>
    <property type="evidence" value="ECO:0007669"/>
    <property type="project" value="InterPro"/>
</dbReference>
<accession>A0A0R3WNC1</accession>
<dbReference type="InterPro" id="IPR001841">
    <property type="entry name" value="Znf_RING"/>
</dbReference>
<dbReference type="SMART" id="SM00184">
    <property type="entry name" value="RING"/>
    <property type="match status" value="1"/>
</dbReference>
<dbReference type="InterPro" id="IPR017907">
    <property type="entry name" value="Znf_RING_CS"/>
</dbReference>
<keyword evidence="3" id="KW-0862">Zinc</keyword>
<keyword evidence="2 4" id="KW-0863">Zinc-finger</keyword>
<reference evidence="6 7" key="2">
    <citation type="submission" date="2018-11" db="EMBL/GenBank/DDBJ databases">
        <authorList>
            <consortium name="Pathogen Informatics"/>
        </authorList>
    </citation>
    <scope>NUCLEOTIDE SEQUENCE [LARGE SCALE GENOMIC DNA]</scope>
</reference>
<organism evidence="8">
    <name type="scientific">Hydatigena taeniaeformis</name>
    <name type="common">Feline tapeworm</name>
    <name type="synonym">Taenia taeniaeformis</name>
    <dbReference type="NCBI Taxonomy" id="6205"/>
    <lineage>
        <taxon>Eukaryota</taxon>
        <taxon>Metazoa</taxon>
        <taxon>Spiralia</taxon>
        <taxon>Lophotrochozoa</taxon>
        <taxon>Platyhelminthes</taxon>
        <taxon>Cestoda</taxon>
        <taxon>Eucestoda</taxon>
        <taxon>Cyclophyllidea</taxon>
        <taxon>Taeniidae</taxon>
        <taxon>Hydatigera</taxon>
    </lineage>
</organism>